<protein>
    <recommendedName>
        <fullName evidence="4">DUF4307 domain-containing protein</fullName>
    </recommendedName>
</protein>
<evidence type="ECO:0008006" key="4">
    <source>
        <dbReference type="Google" id="ProtNLM"/>
    </source>
</evidence>
<dbReference type="Proteomes" id="UP001501742">
    <property type="component" value="Unassembled WGS sequence"/>
</dbReference>
<keyword evidence="1" id="KW-0812">Transmembrane</keyword>
<feature type="transmembrane region" description="Helical" evidence="1">
    <location>
        <begin position="20"/>
        <end position="46"/>
    </location>
</feature>
<comment type="caution">
    <text evidence="2">The sequence shown here is derived from an EMBL/GenBank/DDBJ whole genome shotgun (WGS) entry which is preliminary data.</text>
</comment>
<sequence length="145" mass="15835">MTHSLDRPGGKKISRRKAWLSFSASMIALLGVFAIFVFGPLALHAYDRAHPQVIKCDVLRAEATSVNVQSTNLSSTRIPRVAVKTKGCGALAVQRGVTVENRDRIAEKIDGRTCQFVVGAGSFQMRAFLGLFRVVPEVSSYKIVD</sequence>
<evidence type="ECO:0000313" key="2">
    <source>
        <dbReference type="EMBL" id="GAA1493543.1"/>
    </source>
</evidence>
<dbReference type="RefSeq" id="WP_204606844.1">
    <property type="nucleotide sequence ID" value="NZ_BAAAJX010000008.1"/>
</dbReference>
<reference evidence="3" key="1">
    <citation type="journal article" date="2019" name="Int. J. Syst. Evol. Microbiol.">
        <title>The Global Catalogue of Microorganisms (GCM) 10K type strain sequencing project: providing services to taxonomists for standard genome sequencing and annotation.</title>
        <authorList>
            <consortium name="The Broad Institute Genomics Platform"/>
            <consortium name="The Broad Institute Genome Sequencing Center for Infectious Disease"/>
            <person name="Wu L."/>
            <person name="Ma J."/>
        </authorList>
    </citation>
    <scope>NUCLEOTIDE SEQUENCE [LARGE SCALE GENOMIC DNA]</scope>
    <source>
        <strain evidence="3">JCM 12140</strain>
    </source>
</reference>
<name>A0ABP4K5U4_9MICO</name>
<dbReference type="EMBL" id="BAAAJX010000008">
    <property type="protein sequence ID" value="GAA1493543.1"/>
    <property type="molecule type" value="Genomic_DNA"/>
</dbReference>
<proteinExistence type="predicted"/>
<evidence type="ECO:0000313" key="3">
    <source>
        <dbReference type="Proteomes" id="UP001501742"/>
    </source>
</evidence>
<evidence type="ECO:0000256" key="1">
    <source>
        <dbReference type="SAM" id="Phobius"/>
    </source>
</evidence>
<gene>
    <name evidence="2" type="ORF">GCM10009627_18890</name>
</gene>
<keyword evidence="1" id="KW-1133">Transmembrane helix</keyword>
<keyword evidence="1" id="KW-0472">Membrane</keyword>
<accession>A0ABP4K5U4</accession>
<organism evidence="2 3">
    <name type="scientific">Curtobacterium herbarum</name>
    <dbReference type="NCBI Taxonomy" id="150122"/>
    <lineage>
        <taxon>Bacteria</taxon>
        <taxon>Bacillati</taxon>
        <taxon>Actinomycetota</taxon>
        <taxon>Actinomycetes</taxon>
        <taxon>Micrococcales</taxon>
        <taxon>Microbacteriaceae</taxon>
        <taxon>Curtobacterium</taxon>
    </lineage>
</organism>
<keyword evidence="3" id="KW-1185">Reference proteome</keyword>